<keyword evidence="4" id="KW-0597">Phosphoprotein</keyword>
<reference evidence="11" key="1">
    <citation type="submission" date="2019-09" db="EMBL/GenBank/DDBJ databases">
        <authorList>
            <person name="Liu S.-L."/>
            <person name="Chiang Y.-R."/>
            <person name="Fu H.-Y."/>
        </authorList>
    </citation>
    <scope>NUCLEOTIDE SEQUENCE</scope>
    <source>
        <strain evidence="11">THAL066</strain>
    </source>
</reference>
<dbReference type="PANTHER" id="PTHR43711:SF13">
    <property type="entry name" value="DRUG SENSORY PROTEIN A"/>
    <property type="match status" value="1"/>
</dbReference>
<dbReference type="CDD" id="cd00082">
    <property type="entry name" value="HisKA"/>
    <property type="match status" value="1"/>
</dbReference>
<dbReference type="InterPro" id="IPR005467">
    <property type="entry name" value="His_kinase_dom"/>
</dbReference>
<evidence type="ECO:0000256" key="8">
    <source>
        <dbReference type="ARBA" id="ARBA00023136"/>
    </source>
</evidence>
<keyword evidence="7" id="KW-0902">Two-component regulatory system</keyword>
<dbReference type="AlphaFoldDB" id="A0A7G5VUK9"/>
<comment type="subcellular location">
    <subcellularLocation>
        <location evidence="2">Plastid</location>
        <location evidence="2">Chloroplast membrane</location>
        <topology evidence="2">Multi-pass membrane protein</topology>
    </subcellularLocation>
</comment>
<dbReference type="InterPro" id="IPR003594">
    <property type="entry name" value="HATPase_dom"/>
</dbReference>
<dbReference type="PROSITE" id="PS50109">
    <property type="entry name" value="HIS_KIN"/>
    <property type="match status" value="1"/>
</dbReference>
<proteinExistence type="predicted"/>
<keyword evidence="5" id="KW-0808">Transferase</keyword>
<accession>A0A7G5VUK9</accession>
<dbReference type="FunFam" id="3.30.565.10:FF:000006">
    <property type="entry name" value="Sensor histidine kinase WalK"/>
    <property type="match status" value="1"/>
</dbReference>
<keyword evidence="8" id="KW-0472">Membrane</keyword>
<evidence type="ECO:0000256" key="1">
    <source>
        <dbReference type="ARBA" id="ARBA00000085"/>
    </source>
</evidence>
<protein>
    <recommendedName>
        <fullName evidence="9">Uncharacterized sensor-like histidine kinase ycf26</fullName>
        <ecNumber evidence="3">2.7.13.3</ecNumber>
    </recommendedName>
</protein>
<feature type="domain" description="Histidine kinase" evidence="10">
    <location>
        <begin position="13"/>
        <end position="220"/>
    </location>
</feature>
<dbReference type="SMART" id="SM00387">
    <property type="entry name" value="HATPase_c"/>
    <property type="match status" value="1"/>
</dbReference>
<keyword evidence="11" id="KW-0934">Plastid</keyword>
<dbReference type="Gene3D" id="1.10.287.130">
    <property type="match status" value="1"/>
</dbReference>
<dbReference type="InterPro" id="IPR036890">
    <property type="entry name" value="HATPase_C_sf"/>
</dbReference>
<evidence type="ECO:0000256" key="3">
    <source>
        <dbReference type="ARBA" id="ARBA00012438"/>
    </source>
</evidence>
<keyword evidence="6" id="KW-0418">Kinase</keyword>
<dbReference type="SUPFAM" id="SSF47384">
    <property type="entry name" value="Homodimeric domain of signal transducing histidine kinase"/>
    <property type="match status" value="1"/>
</dbReference>
<dbReference type="EC" id="2.7.13.3" evidence="3"/>
<comment type="catalytic activity">
    <reaction evidence="1">
        <text>ATP + protein L-histidine = ADP + protein N-phospho-L-histidine.</text>
        <dbReference type="EC" id="2.7.13.3"/>
    </reaction>
</comment>
<dbReference type="EMBL" id="MN431657">
    <property type="protein sequence ID" value="QMX77376.1"/>
    <property type="molecule type" value="Genomic_DNA"/>
</dbReference>
<evidence type="ECO:0000256" key="6">
    <source>
        <dbReference type="ARBA" id="ARBA00022777"/>
    </source>
</evidence>
<dbReference type="GO" id="GO:0000155">
    <property type="term" value="F:phosphorelay sensor kinase activity"/>
    <property type="evidence" value="ECO:0007669"/>
    <property type="project" value="InterPro"/>
</dbReference>
<dbReference type="InterPro" id="IPR036097">
    <property type="entry name" value="HisK_dim/P_sf"/>
</dbReference>
<evidence type="ECO:0000313" key="11">
    <source>
        <dbReference type="EMBL" id="QMX77376.1"/>
    </source>
</evidence>
<evidence type="ECO:0000256" key="7">
    <source>
        <dbReference type="ARBA" id="ARBA00023012"/>
    </source>
</evidence>
<dbReference type="FunFam" id="1.10.287.130:FF:000001">
    <property type="entry name" value="Two-component sensor histidine kinase"/>
    <property type="match status" value="1"/>
</dbReference>
<organism evidence="11">
    <name type="scientific">Cyanidiococcus yangmingshanensis</name>
    <dbReference type="NCBI Taxonomy" id="2690220"/>
    <lineage>
        <taxon>Eukaryota</taxon>
        <taxon>Rhodophyta</taxon>
        <taxon>Bangiophyceae</taxon>
        <taxon>Cyanidiales</taxon>
        <taxon>Cyanidiaceae</taxon>
        <taxon>Cyanidiococcus</taxon>
    </lineage>
</organism>
<dbReference type="Pfam" id="PF02518">
    <property type="entry name" value="HATPase_c"/>
    <property type="match status" value="1"/>
</dbReference>
<geneLocation type="chloroplast" evidence="11"/>
<name>A0A7G5VUK9_9RHOD</name>
<dbReference type="InterPro" id="IPR003661">
    <property type="entry name" value="HisK_dim/P_dom"/>
</dbReference>
<keyword evidence="11" id="KW-0150">Chloroplast</keyword>
<dbReference type="RefSeq" id="YP_009968275.1">
    <property type="nucleotide sequence ID" value="NC_051883.1"/>
</dbReference>
<dbReference type="Pfam" id="PF00512">
    <property type="entry name" value="HisKA"/>
    <property type="match status" value="1"/>
</dbReference>
<sequence length="220" mass="25420">MELDTAKNQLISNVSHELRTPLFHIKSLAETLEDYEHVLSKEEKIHSLKMIQSETDRLTRLVNHVLDLSKLENLSYNLDEVELTPLLNEARWKDIKIECEANLPRVKAHKDLLWQALCNLIENAVKFSDAKSQIVLRAYRMPNGRVRLEVSDEGIGIAHAHYEAIFERFWRVENQVHTLEGTGLGLSLVKSIMNTHQSEIWVSSVLNVGSSFWFDLYDSR</sequence>
<gene>
    <name evidence="11" type="primary">ycf26</name>
</gene>
<evidence type="ECO:0000256" key="9">
    <source>
        <dbReference type="ARBA" id="ARBA00069102"/>
    </source>
</evidence>
<dbReference type="GeneID" id="60450281"/>
<dbReference type="SMART" id="SM00388">
    <property type="entry name" value="HisKA"/>
    <property type="match status" value="1"/>
</dbReference>
<dbReference type="InterPro" id="IPR050736">
    <property type="entry name" value="Sensor_HK_Regulatory"/>
</dbReference>
<dbReference type="PANTHER" id="PTHR43711">
    <property type="entry name" value="TWO-COMPONENT HISTIDINE KINASE"/>
    <property type="match status" value="1"/>
</dbReference>
<evidence type="ECO:0000256" key="2">
    <source>
        <dbReference type="ARBA" id="ARBA00004508"/>
    </source>
</evidence>
<dbReference type="InterPro" id="IPR004358">
    <property type="entry name" value="Sig_transdc_His_kin-like_C"/>
</dbReference>
<dbReference type="Gene3D" id="3.30.565.10">
    <property type="entry name" value="Histidine kinase-like ATPase, C-terminal domain"/>
    <property type="match status" value="1"/>
</dbReference>
<dbReference type="PRINTS" id="PR00344">
    <property type="entry name" value="BCTRLSENSOR"/>
</dbReference>
<evidence type="ECO:0000256" key="5">
    <source>
        <dbReference type="ARBA" id="ARBA00022679"/>
    </source>
</evidence>
<dbReference type="GO" id="GO:0031969">
    <property type="term" value="C:chloroplast membrane"/>
    <property type="evidence" value="ECO:0007669"/>
    <property type="project" value="UniProtKB-SubCell"/>
</dbReference>
<evidence type="ECO:0000256" key="4">
    <source>
        <dbReference type="ARBA" id="ARBA00022553"/>
    </source>
</evidence>
<dbReference type="SUPFAM" id="SSF55874">
    <property type="entry name" value="ATPase domain of HSP90 chaperone/DNA topoisomerase II/histidine kinase"/>
    <property type="match status" value="1"/>
</dbReference>
<evidence type="ECO:0000259" key="10">
    <source>
        <dbReference type="PROSITE" id="PS50109"/>
    </source>
</evidence>